<evidence type="ECO:0000259" key="3">
    <source>
        <dbReference type="Pfam" id="PF03109"/>
    </source>
</evidence>
<dbReference type="EMBL" id="FRBR01000013">
    <property type="protein sequence ID" value="SHM31175.1"/>
    <property type="molecule type" value="Genomic_DNA"/>
</dbReference>
<dbReference type="Pfam" id="PF03109">
    <property type="entry name" value="ABC1"/>
    <property type="match status" value="1"/>
</dbReference>
<keyword evidence="2" id="KW-0472">Membrane</keyword>
<evidence type="ECO:0000256" key="1">
    <source>
        <dbReference type="ARBA" id="ARBA00009670"/>
    </source>
</evidence>
<gene>
    <name evidence="4" type="ORF">SAMN05444398_11375</name>
</gene>
<evidence type="ECO:0000256" key="2">
    <source>
        <dbReference type="SAM" id="Phobius"/>
    </source>
</evidence>
<dbReference type="STRING" id="337701.SAMN05444398_11375"/>
<evidence type="ECO:0000313" key="5">
    <source>
        <dbReference type="Proteomes" id="UP000183974"/>
    </source>
</evidence>
<dbReference type="AlphaFoldDB" id="A0A1M7HRR0"/>
<keyword evidence="5" id="KW-1185">Reference proteome</keyword>
<reference evidence="4 5" key="1">
    <citation type="submission" date="2016-11" db="EMBL/GenBank/DDBJ databases">
        <authorList>
            <person name="Jaros S."/>
            <person name="Januszkiewicz K."/>
            <person name="Wedrychowicz H."/>
        </authorList>
    </citation>
    <scope>NUCLEOTIDE SEQUENCE [LARGE SCALE GENOMIC DNA]</scope>
    <source>
        <strain evidence="4 5">DSM 29589</strain>
    </source>
</reference>
<organism evidence="4 5">
    <name type="scientific">Roseovarius pacificus</name>
    <dbReference type="NCBI Taxonomy" id="337701"/>
    <lineage>
        <taxon>Bacteria</taxon>
        <taxon>Pseudomonadati</taxon>
        <taxon>Pseudomonadota</taxon>
        <taxon>Alphaproteobacteria</taxon>
        <taxon>Rhodobacterales</taxon>
        <taxon>Roseobacteraceae</taxon>
        <taxon>Roseovarius</taxon>
    </lineage>
</organism>
<dbReference type="Proteomes" id="UP000183974">
    <property type="component" value="Unassembled WGS sequence"/>
</dbReference>
<dbReference type="PANTHER" id="PTHR10566">
    <property type="entry name" value="CHAPERONE-ACTIVITY OF BC1 COMPLEX CABC1 -RELATED"/>
    <property type="match status" value="1"/>
</dbReference>
<feature type="domain" description="ABC1 atypical kinase-like" evidence="3">
    <location>
        <begin position="99"/>
        <end position="342"/>
    </location>
</feature>
<evidence type="ECO:0000313" key="4">
    <source>
        <dbReference type="EMBL" id="SHM31175.1"/>
    </source>
</evidence>
<dbReference type="InterPro" id="IPR004147">
    <property type="entry name" value="ABC1_dom"/>
</dbReference>
<keyword evidence="2" id="KW-0812">Transmembrane</keyword>
<keyword evidence="2" id="KW-1133">Transmembrane helix</keyword>
<feature type="transmembrane region" description="Helical" evidence="2">
    <location>
        <begin position="497"/>
        <end position="521"/>
    </location>
</feature>
<feature type="transmembrane region" description="Helical" evidence="2">
    <location>
        <begin position="527"/>
        <end position="552"/>
    </location>
</feature>
<dbReference type="RefSeq" id="WP_073036539.1">
    <property type="nucleotide sequence ID" value="NZ_BMLR01000013.1"/>
</dbReference>
<accession>A0A1M7HRR0</accession>
<dbReference type="InterPro" id="IPR011009">
    <property type="entry name" value="Kinase-like_dom_sf"/>
</dbReference>
<comment type="similarity">
    <text evidence="1">Belongs to the protein kinase superfamily. ADCK protein kinase family.</text>
</comment>
<protein>
    <submittedName>
        <fullName evidence="4">2-octaprenylphenol hydroxylase</fullName>
    </submittedName>
</protein>
<dbReference type="InterPro" id="IPR050154">
    <property type="entry name" value="UbiB_kinase"/>
</dbReference>
<dbReference type="CDD" id="cd05121">
    <property type="entry name" value="ABC1_ADCK3-like"/>
    <property type="match status" value="1"/>
</dbReference>
<proteinExistence type="inferred from homology"/>
<name>A0A1M7HRR0_9RHOB</name>
<dbReference type="OrthoDB" id="9795390at2"/>
<sequence>MSAGIPFAAQDLRRLAEISGILIAHGFGDLVRQLGADKLVGGIRKVTHREPASPDHGLAPEERLRLALEELGPTFVKLGQILSTRADLLPSAYIAELGRLRDKVRTLDWEDLIVEVEAELGISLIDAFDALDTTPLAAGSIAQVHRARLKTGEEVVLKIRRPGIVPVIEADLRLIGRLASLAEAEGLGRFRPIEIATEFSRSLRSELDLANECRNAERVATSFADTPYIRIPAVYWQWSCENMNVQDHVTGVPGSDLAAVRAAGLDLTVLARRGADAVLKMIFADRFYHADPHPGNVFYGPGNGISFIDFGMVGQLTRQRRDEVVDLLFGVVEKRADKVAEILLSWARTDDGDPVRLTAEVERFIDRVHGVPLGQLHLSRMISDLVAVMREHRLALPYDLTMLIKAFISLEGMGRELDPDFDMVSAAQPFLEDLVWQRSGPGTLLRRAREGVSDGFGLMTELPRDLRKLLDVAQTGRLKLHIELDQGERYLKRFDRLMARLTMGVVIAALIIGSSIVMAASGNELSIGVSVFALLGFFGAVTGGIWLLWAIWRDR</sequence>
<dbReference type="PANTHER" id="PTHR10566:SF113">
    <property type="entry name" value="PROTEIN ACTIVITY OF BC1 COMPLEX KINASE 7, CHLOROPLASTIC"/>
    <property type="match status" value="1"/>
</dbReference>
<dbReference type="SUPFAM" id="SSF56112">
    <property type="entry name" value="Protein kinase-like (PK-like)"/>
    <property type="match status" value="1"/>
</dbReference>